<dbReference type="GO" id="GO:0036374">
    <property type="term" value="F:glutathione hydrolase activity"/>
    <property type="evidence" value="ECO:0007669"/>
    <property type="project" value="UniProtKB-UniRule"/>
</dbReference>
<keyword evidence="4 11" id="KW-0808">Transferase</keyword>
<name>A0A1I3JM54_9BACL</name>
<dbReference type="InterPro" id="IPR043138">
    <property type="entry name" value="GGT_lsub"/>
</dbReference>
<dbReference type="Gene3D" id="3.60.20.40">
    <property type="match status" value="1"/>
</dbReference>
<dbReference type="InterPro" id="IPR029055">
    <property type="entry name" value="Ntn_hydrolases_N"/>
</dbReference>
<feature type="binding site" evidence="10">
    <location>
        <position position="109"/>
    </location>
    <ligand>
        <name>L-glutamate</name>
        <dbReference type="ChEBI" id="CHEBI:29985"/>
    </ligand>
</feature>
<comment type="catalytic activity">
    <reaction evidence="1 11">
        <text>an S-substituted glutathione + H2O = an S-substituted L-cysteinylglycine + L-glutamate</text>
        <dbReference type="Rhea" id="RHEA:59468"/>
        <dbReference type="ChEBI" id="CHEBI:15377"/>
        <dbReference type="ChEBI" id="CHEBI:29985"/>
        <dbReference type="ChEBI" id="CHEBI:90779"/>
        <dbReference type="ChEBI" id="CHEBI:143103"/>
        <dbReference type="EC" id="3.4.19.13"/>
    </reaction>
</comment>
<dbReference type="InterPro" id="IPR043137">
    <property type="entry name" value="GGT_ssub_C"/>
</dbReference>
<dbReference type="Proteomes" id="UP000199545">
    <property type="component" value="Unassembled WGS sequence"/>
</dbReference>
<keyword evidence="12" id="KW-0472">Membrane</keyword>
<organism evidence="13 14">
    <name type="scientific">Thermoflavimicrobium dichotomicum</name>
    <dbReference type="NCBI Taxonomy" id="46223"/>
    <lineage>
        <taxon>Bacteria</taxon>
        <taxon>Bacillati</taxon>
        <taxon>Bacillota</taxon>
        <taxon>Bacilli</taxon>
        <taxon>Bacillales</taxon>
        <taxon>Thermoactinomycetaceae</taxon>
        <taxon>Thermoflavimicrobium</taxon>
    </lineage>
</organism>
<evidence type="ECO:0000256" key="11">
    <source>
        <dbReference type="RuleBase" id="RU368036"/>
    </source>
</evidence>
<keyword evidence="7 11" id="KW-0012">Acyltransferase</keyword>
<comment type="similarity">
    <text evidence="3 11">Belongs to the gamma-glutamyltransferase family.</text>
</comment>
<dbReference type="GO" id="GO:0006750">
    <property type="term" value="P:glutathione biosynthetic process"/>
    <property type="evidence" value="ECO:0007669"/>
    <property type="project" value="UniProtKB-KW"/>
</dbReference>
<reference evidence="13 14" key="1">
    <citation type="submission" date="2016-10" db="EMBL/GenBank/DDBJ databases">
        <authorList>
            <person name="de Groot N.N."/>
        </authorList>
    </citation>
    <scope>NUCLEOTIDE SEQUENCE [LARGE SCALE GENOMIC DNA]</scope>
    <source>
        <strain evidence="13 14">DSM 44778</strain>
    </source>
</reference>
<dbReference type="STRING" id="46223.SAMN05421852_101122"/>
<dbReference type="EC" id="2.3.2.2" evidence="11"/>
<feature type="transmembrane region" description="Helical" evidence="12">
    <location>
        <begin position="7"/>
        <end position="24"/>
    </location>
</feature>
<dbReference type="Gene3D" id="1.10.246.130">
    <property type="match status" value="1"/>
</dbReference>
<evidence type="ECO:0000256" key="6">
    <source>
        <dbReference type="ARBA" id="ARBA00023145"/>
    </source>
</evidence>
<proteinExistence type="inferred from homology"/>
<evidence type="ECO:0000256" key="5">
    <source>
        <dbReference type="ARBA" id="ARBA00022801"/>
    </source>
</evidence>
<accession>A0A1I3JM54</accession>
<sequence length="543" mass="59874">MPHKRLNIILSIIIVIGMIGVYIYKQQSEPGGYFNKLLAKEQKYAVSTAHPEASRVGMQILEQGGTAVDAAIAISYALGVVEPFGSGIGGGGTMLVYPKGKDPVVFDYRETAPFTGTIPTTNVGVPGFVKGMEMAHKKFGKLPMDKLIQPSIDLAEKGVAASDELHNRLKFAQYRIDWRSIPHLYPGGKPIEPRKLVVQKDLANTLKQIRDKGSQAFYSGPLAEKIALQSKGLQVSDLQKYQPEEKKPLIKKYRDYEMISTAPPSGGVMLYQSLVMADQIKAQSEKDLSAEFIHLLAEVNKRVTASKRENIGDPKFTKVPTEDITSASYIKKLATDIQRDKISTGYKEVVDTIADKENHDNTTHFVVIDKEGNVVSTTNTLSNFFGSGIYVDGFFLNNQLANFSESKNSPNKPAPGKKPISYTAPTILAKDNKPIIAIGSAGGRNITPVLTEILIRIIDFNQPLQKAIDGTRFIVEKNNVILEENIPDTEKAKLIRMGYQVEVRKNNPSFYGSVQGIKIDWDKNTIDGGADLRRHGDFKVSES</sequence>
<evidence type="ECO:0000256" key="10">
    <source>
        <dbReference type="PIRSR" id="PIRSR600101-2"/>
    </source>
</evidence>
<evidence type="ECO:0000256" key="12">
    <source>
        <dbReference type="SAM" id="Phobius"/>
    </source>
</evidence>
<keyword evidence="12" id="KW-1133">Transmembrane helix</keyword>
<keyword evidence="11" id="KW-0317">Glutathione biosynthesis</keyword>
<feature type="active site" description="Nucleophile" evidence="9">
    <location>
        <position position="362"/>
    </location>
</feature>
<dbReference type="EMBL" id="FORR01000001">
    <property type="protein sequence ID" value="SFI61244.1"/>
    <property type="molecule type" value="Genomic_DNA"/>
</dbReference>
<dbReference type="InterPro" id="IPR000101">
    <property type="entry name" value="GGT_peptidase"/>
</dbReference>
<keyword evidence="12" id="KW-0812">Transmembrane</keyword>
<dbReference type="PANTHER" id="PTHR43199:SF1">
    <property type="entry name" value="GLUTATHIONE HYDROLASE PROENZYME"/>
    <property type="match status" value="1"/>
</dbReference>
<evidence type="ECO:0000313" key="13">
    <source>
        <dbReference type="EMBL" id="SFI61244.1"/>
    </source>
</evidence>
<dbReference type="InterPro" id="IPR051792">
    <property type="entry name" value="GGT_bact"/>
</dbReference>
<comment type="catalytic activity">
    <reaction evidence="2 11">
        <text>glutathione + H2O = L-cysteinylglycine + L-glutamate</text>
        <dbReference type="Rhea" id="RHEA:28807"/>
        <dbReference type="ChEBI" id="CHEBI:15377"/>
        <dbReference type="ChEBI" id="CHEBI:29985"/>
        <dbReference type="ChEBI" id="CHEBI:57925"/>
        <dbReference type="ChEBI" id="CHEBI:61694"/>
        <dbReference type="EC" id="3.4.19.13"/>
    </reaction>
</comment>
<comment type="catalytic activity">
    <reaction evidence="8 11">
        <text>an N-terminal (5-L-glutamyl)-[peptide] + an alpha-amino acid = 5-L-glutamyl amino acid + an N-terminal L-alpha-aminoacyl-[peptide]</text>
        <dbReference type="Rhea" id="RHEA:23904"/>
        <dbReference type="Rhea" id="RHEA-COMP:9780"/>
        <dbReference type="Rhea" id="RHEA-COMP:9795"/>
        <dbReference type="ChEBI" id="CHEBI:77644"/>
        <dbReference type="ChEBI" id="CHEBI:78597"/>
        <dbReference type="ChEBI" id="CHEBI:78599"/>
        <dbReference type="ChEBI" id="CHEBI:78608"/>
        <dbReference type="EC" id="2.3.2.2"/>
    </reaction>
</comment>
<feature type="binding site" evidence="10">
    <location>
        <position position="443"/>
    </location>
    <ligand>
        <name>L-glutamate</name>
        <dbReference type="ChEBI" id="CHEBI:29985"/>
    </ligand>
</feature>
<keyword evidence="5 11" id="KW-0378">Hydrolase</keyword>
<comment type="pathway">
    <text evidence="11">Sulfur metabolism; glutathione metabolism.</text>
</comment>
<evidence type="ECO:0000256" key="1">
    <source>
        <dbReference type="ARBA" id="ARBA00001049"/>
    </source>
</evidence>
<dbReference type="NCBIfam" id="TIGR00066">
    <property type="entry name" value="g_glut_trans"/>
    <property type="match status" value="1"/>
</dbReference>
<evidence type="ECO:0000256" key="2">
    <source>
        <dbReference type="ARBA" id="ARBA00001089"/>
    </source>
</evidence>
<comment type="subunit">
    <text evidence="11">This enzyme consists of two polypeptide chains, which are synthesized in precursor form from a single polypeptide.</text>
</comment>
<protein>
    <recommendedName>
        <fullName evidence="11">Glutathione hydrolase proenzyme</fullName>
        <ecNumber evidence="11">2.3.2.2</ecNumber>
        <ecNumber evidence="11">3.4.19.13</ecNumber>
    </recommendedName>
    <component>
        <recommendedName>
            <fullName evidence="11">Glutathione hydrolase large chain</fullName>
        </recommendedName>
    </component>
    <component>
        <recommendedName>
            <fullName evidence="11">Glutathione hydrolase small chain</fullName>
        </recommendedName>
    </component>
</protein>
<evidence type="ECO:0000256" key="9">
    <source>
        <dbReference type="PIRSR" id="PIRSR600101-1"/>
    </source>
</evidence>
<comment type="PTM">
    <text evidence="11">Cleaved by autocatalysis into a large and a small subunit.</text>
</comment>
<evidence type="ECO:0000256" key="7">
    <source>
        <dbReference type="ARBA" id="ARBA00023315"/>
    </source>
</evidence>
<keyword evidence="14" id="KW-1185">Reference proteome</keyword>
<dbReference type="GO" id="GO:0103068">
    <property type="term" value="F:leukotriene C4 gamma-glutamyl transferase activity"/>
    <property type="evidence" value="ECO:0007669"/>
    <property type="project" value="UniProtKB-EC"/>
</dbReference>
<dbReference type="EC" id="3.4.19.13" evidence="11"/>
<evidence type="ECO:0000256" key="3">
    <source>
        <dbReference type="ARBA" id="ARBA00009381"/>
    </source>
</evidence>
<dbReference type="Pfam" id="PF01019">
    <property type="entry name" value="G_glu_transpept"/>
    <property type="match status" value="1"/>
</dbReference>
<dbReference type="OrthoDB" id="9781342at2"/>
<dbReference type="SUPFAM" id="SSF56235">
    <property type="entry name" value="N-terminal nucleophile aminohydrolases (Ntn hydrolases)"/>
    <property type="match status" value="1"/>
</dbReference>
<dbReference type="GO" id="GO:0006751">
    <property type="term" value="P:glutathione catabolic process"/>
    <property type="evidence" value="ECO:0007669"/>
    <property type="project" value="UniProtKB-UniRule"/>
</dbReference>
<dbReference type="AlphaFoldDB" id="A0A1I3JM54"/>
<evidence type="ECO:0000256" key="4">
    <source>
        <dbReference type="ARBA" id="ARBA00022679"/>
    </source>
</evidence>
<evidence type="ECO:0000256" key="8">
    <source>
        <dbReference type="ARBA" id="ARBA00047417"/>
    </source>
</evidence>
<dbReference type="RefSeq" id="WP_093227074.1">
    <property type="nucleotide sequence ID" value="NZ_FORR01000001.1"/>
</dbReference>
<dbReference type="PANTHER" id="PTHR43199">
    <property type="entry name" value="GLUTATHIONE HYDROLASE"/>
    <property type="match status" value="1"/>
</dbReference>
<gene>
    <name evidence="13" type="ORF">SAMN05421852_101122</name>
</gene>
<dbReference type="UniPathway" id="UPA00204"/>
<keyword evidence="6 11" id="KW-0865">Zymogen</keyword>
<dbReference type="PRINTS" id="PR01210">
    <property type="entry name" value="GGTRANSPTASE"/>
</dbReference>
<evidence type="ECO:0000313" key="14">
    <source>
        <dbReference type="Proteomes" id="UP000199545"/>
    </source>
</evidence>